<feature type="domain" description="MalQ N-terminal beta-sandwich" evidence="11">
    <location>
        <begin position="79"/>
        <end position="161"/>
    </location>
</feature>
<dbReference type="Gene3D" id="3.20.20.80">
    <property type="entry name" value="Glycosidases"/>
    <property type="match status" value="1"/>
</dbReference>
<reference evidence="12 13" key="1">
    <citation type="submission" date="2024-03" db="EMBL/GenBank/DDBJ databases">
        <title>Human intestinal bacterial collection.</title>
        <authorList>
            <person name="Pauvert C."/>
            <person name="Hitch T.C.A."/>
            <person name="Clavel T."/>
        </authorList>
    </citation>
    <scope>NUCLEOTIDE SEQUENCE [LARGE SCALE GENOMIC DNA]</scope>
    <source>
        <strain evidence="12 13">CLA-AA-H311</strain>
    </source>
</reference>
<evidence type="ECO:0000313" key="13">
    <source>
        <dbReference type="Proteomes" id="UP001462554"/>
    </source>
</evidence>
<dbReference type="PANTHER" id="PTHR32438">
    <property type="entry name" value="4-ALPHA-GLUCANOTRANSFERASE DPE1, CHLOROPLASTIC/AMYLOPLASTIC"/>
    <property type="match status" value="1"/>
</dbReference>
<evidence type="ECO:0000256" key="10">
    <source>
        <dbReference type="RuleBase" id="RU361207"/>
    </source>
</evidence>
<comment type="caution">
    <text evidence="12">The sequence shown here is derived from an EMBL/GenBank/DDBJ whole genome shotgun (WGS) entry which is preliminary data.</text>
</comment>
<comment type="catalytic activity">
    <reaction evidence="1 10">
        <text>Transfers a segment of a (1-&gt;4)-alpha-D-glucan to a new position in an acceptor, which may be glucose or a (1-&gt;4)-alpha-D-glucan.</text>
        <dbReference type="EC" id="2.4.1.25"/>
    </reaction>
</comment>
<comment type="similarity">
    <text evidence="2 10">Belongs to the disproportionating enzyme family.</text>
</comment>
<keyword evidence="13" id="KW-1185">Reference proteome</keyword>
<dbReference type="RefSeq" id="WP_349077253.1">
    <property type="nucleotide sequence ID" value="NZ_JBBMFR010000012.1"/>
</dbReference>
<organism evidence="12 13">
    <name type="scientific">Bifidobacterium hominis</name>
    <dbReference type="NCBI Taxonomy" id="3133177"/>
    <lineage>
        <taxon>Bacteria</taxon>
        <taxon>Bacillati</taxon>
        <taxon>Actinomycetota</taxon>
        <taxon>Actinomycetes</taxon>
        <taxon>Bifidobacteriales</taxon>
        <taxon>Bifidobacteriaceae</taxon>
        <taxon>Bifidobacterium</taxon>
    </lineage>
</organism>
<evidence type="ECO:0000256" key="8">
    <source>
        <dbReference type="ARBA" id="ARBA00031423"/>
    </source>
</evidence>
<evidence type="ECO:0000256" key="3">
    <source>
        <dbReference type="ARBA" id="ARBA00012560"/>
    </source>
</evidence>
<dbReference type="PANTHER" id="PTHR32438:SF5">
    <property type="entry name" value="4-ALPHA-GLUCANOTRANSFERASE DPE1, CHLOROPLASTIC_AMYLOPLASTIC"/>
    <property type="match status" value="1"/>
</dbReference>
<evidence type="ECO:0000313" key="12">
    <source>
        <dbReference type="EMBL" id="MEQ2397791.1"/>
    </source>
</evidence>
<proteinExistence type="inferred from homology"/>
<dbReference type="GO" id="GO:0004134">
    <property type="term" value="F:4-alpha-glucanotransferase activity"/>
    <property type="evidence" value="ECO:0007669"/>
    <property type="project" value="UniProtKB-EC"/>
</dbReference>
<protein>
    <recommendedName>
        <fullName evidence="4 10">4-alpha-glucanotransferase</fullName>
        <ecNumber evidence="3 10">2.4.1.25</ecNumber>
    </recommendedName>
    <alternativeName>
        <fullName evidence="8 10">Amylomaltase</fullName>
    </alternativeName>
    <alternativeName>
        <fullName evidence="9 10">Disproportionating enzyme</fullName>
    </alternativeName>
</protein>
<dbReference type="Proteomes" id="UP001462554">
    <property type="component" value="Unassembled WGS sequence"/>
</dbReference>
<evidence type="ECO:0000256" key="7">
    <source>
        <dbReference type="ARBA" id="ARBA00023277"/>
    </source>
</evidence>
<accession>A0ABV1CAP1</accession>
<keyword evidence="7 10" id="KW-0119">Carbohydrate metabolism</keyword>
<dbReference type="InterPro" id="IPR003385">
    <property type="entry name" value="Glyco_hydro_77"/>
</dbReference>
<keyword evidence="6 10" id="KW-0808">Transferase</keyword>
<dbReference type="InterPro" id="IPR017853">
    <property type="entry name" value="GH"/>
</dbReference>
<dbReference type="InterPro" id="IPR048458">
    <property type="entry name" value="MalQ_N"/>
</dbReference>
<evidence type="ECO:0000256" key="5">
    <source>
        <dbReference type="ARBA" id="ARBA00022676"/>
    </source>
</evidence>
<evidence type="ECO:0000256" key="2">
    <source>
        <dbReference type="ARBA" id="ARBA00005684"/>
    </source>
</evidence>
<dbReference type="EMBL" id="JBBMFR010000012">
    <property type="protein sequence ID" value="MEQ2397791.1"/>
    <property type="molecule type" value="Genomic_DNA"/>
</dbReference>
<evidence type="ECO:0000256" key="1">
    <source>
        <dbReference type="ARBA" id="ARBA00000439"/>
    </source>
</evidence>
<evidence type="ECO:0000256" key="9">
    <source>
        <dbReference type="ARBA" id="ARBA00031501"/>
    </source>
</evidence>
<name>A0ABV1CAP1_9BIFI</name>
<dbReference type="SUPFAM" id="SSF51445">
    <property type="entry name" value="(Trans)glycosidases"/>
    <property type="match status" value="1"/>
</dbReference>
<dbReference type="EC" id="2.4.1.25" evidence="3 10"/>
<evidence type="ECO:0000256" key="4">
    <source>
        <dbReference type="ARBA" id="ARBA00020295"/>
    </source>
</evidence>
<keyword evidence="5 10" id="KW-0328">Glycosyltransferase</keyword>
<dbReference type="Pfam" id="PF02446">
    <property type="entry name" value="Glyco_hydro_77"/>
    <property type="match status" value="1"/>
</dbReference>
<dbReference type="Pfam" id="PF21226">
    <property type="entry name" value="MalQ_N"/>
    <property type="match status" value="1"/>
</dbReference>
<dbReference type="NCBIfam" id="TIGR00217">
    <property type="entry name" value="malQ"/>
    <property type="match status" value="1"/>
</dbReference>
<evidence type="ECO:0000256" key="6">
    <source>
        <dbReference type="ARBA" id="ARBA00022679"/>
    </source>
</evidence>
<evidence type="ECO:0000259" key="11">
    <source>
        <dbReference type="Pfam" id="PF21226"/>
    </source>
</evidence>
<gene>
    <name evidence="12" type="primary">malQ</name>
    <name evidence="12" type="ORF">WMO36_07945</name>
</gene>
<sequence>MAETQQTESAERIARPLIQLAKLNGISTSYIDQLGTYVEIRDEVLVSVLAALGVDASSDEAITTSYELTKRRIADTLVEPTIVKFIGKESTTPIRAKGHDVTLRLLLEDGTQYEGNLCMYLTSQADGSLTLTLPDDIPAGYHTLRVNAGPLHGEARLICAPARMTLPPAVAEKQRWGWMAQMYSIRSAESWGVGDYGDLKLLLTDAAEKSHADFMLINPIHATAPVEPLEPSPYLPESRRFMNVTYIRPQDIEEYAGLDEEAKAEVERLHAEVAPANDNADELDINSAWWHKRQALQLVFKVPRSAERQASFEAFKEAAGPDLRAFAAWSVAFQVWGAPWEGTWFAETNRDSPEVAELLHDHADMVDFECWLQWIADEQVTAAQTAARESGMALGLMQDMAVGVHSLGADVWWNPERFAVGSVTVGCPPDFYNQQGQDWGQPPFNPNYLAKTGYGVYREMVHNMFSHAGAVRIDHVLGLFRLWWIPQGEGARGGAYVTYNHEAMIAILTIEASRVNGLVVGEDLGTVPDYVRNVLAEHGLLGCMVEWFARVDDSPNAGDPYADPADYRKYALASVTTHDMPPTAGYLQFEHVKLREKLHLLTGPVEEFQASATAERQAMLDRLVESELITPEIAADVDNHIQEIVEAMHKMLLHSPSVLLQAALVDGVGETRAQNQPGTSSEYCNWRVPLADPDHKVVHTDEVFDLPRVKSLSAIMNGEK</sequence>